<dbReference type="EMBL" id="JEMB01001913">
    <property type="protein sequence ID" value="KYF84492.1"/>
    <property type="molecule type" value="Genomic_DNA"/>
</dbReference>
<name>A0A150RW77_SORCE</name>
<organism evidence="1 2">
    <name type="scientific">Sorangium cellulosum</name>
    <name type="common">Polyangium cellulosum</name>
    <dbReference type="NCBI Taxonomy" id="56"/>
    <lineage>
        <taxon>Bacteria</taxon>
        <taxon>Pseudomonadati</taxon>
        <taxon>Myxococcota</taxon>
        <taxon>Polyangia</taxon>
        <taxon>Polyangiales</taxon>
        <taxon>Polyangiaceae</taxon>
        <taxon>Sorangium</taxon>
    </lineage>
</organism>
<evidence type="ECO:0000313" key="2">
    <source>
        <dbReference type="Proteomes" id="UP000075635"/>
    </source>
</evidence>
<gene>
    <name evidence="1" type="ORF">BE17_52970</name>
</gene>
<accession>A0A150RW77</accession>
<dbReference type="Proteomes" id="UP000075635">
    <property type="component" value="Unassembled WGS sequence"/>
</dbReference>
<sequence>MSKGDHVFNNVVAKVNGAFEAGFIAYARDKLESGSAGSAPLGTLIQSRAARDDWMRRCMPRTWHLLTTFREDVALKDLRESLQTATYLGEDANNDIYSLHAREFQDAVVRLFTRIARTRSYFNEGELTPDITRVRKAFFHMTHVAEDPGALQRLLEQLQANARERAKVEAAVQIVRARLESAWGACERLFRTASAELLRLPRG</sequence>
<proteinExistence type="predicted"/>
<protein>
    <submittedName>
        <fullName evidence="1">Uncharacterized protein</fullName>
    </submittedName>
</protein>
<reference evidence="1 2" key="1">
    <citation type="submission" date="2014-02" db="EMBL/GenBank/DDBJ databases">
        <title>The small core and large imbalanced accessory genome model reveals a collaborative survival strategy of Sorangium cellulosum strains in nature.</title>
        <authorList>
            <person name="Han K."/>
            <person name="Peng R."/>
            <person name="Blom J."/>
            <person name="Li Y.-Z."/>
        </authorList>
    </citation>
    <scope>NUCLEOTIDE SEQUENCE [LARGE SCALE GENOMIC DNA]</scope>
    <source>
        <strain evidence="1 2">So0011-07</strain>
    </source>
</reference>
<dbReference type="AlphaFoldDB" id="A0A150RW77"/>
<evidence type="ECO:0000313" key="1">
    <source>
        <dbReference type="EMBL" id="KYF84492.1"/>
    </source>
</evidence>
<comment type="caution">
    <text evidence="1">The sequence shown here is derived from an EMBL/GenBank/DDBJ whole genome shotgun (WGS) entry which is preliminary data.</text>
</comment>